<feature type="compositionally biased region" description="Basic and acidic residues" evidence="1">
    <location>
        <begin position="87"/>
        <end position="102"/>
    </location>
</feature>
<accession>A0A1S2VYM8</accession>
<keyword evidence="2" id="KW-0540">Nuclease</keyword>
<dbReference type="EMBL" id="SSWL01000003">
    <property type="protein sequence ID" value="THJ30217.1"/>
    <property type="molecule type" value="Genomic_DNA"/>
</dbReference>
<evidence type="ECO:0000313" key="2">
    <source>
        <dbReference type="EMBL" id="THJ30217.1"/>
    </source>
</evidence>
<dbReference type="AlphaFoldDB" id="A0A1S2VYM8"/>
<dbReference type="RefSeq" id="WP_071477990.1">
    <property type="nucleotide sequence ID" value="NZ_MOAF01000027.1"/>
</dbReference>
<keyword evidence="2" id="KW-0378">Hydrolase</keyword>
<dbReference type="CDD" id="cd00085">
    <property type="entry name" value="HNHc"/>
    <property type="match status" value="1"/>
</dbReference>
<proteinExistence type="predicted"/>
<evidence type="ECO:0000256" key="1">
    <source>
        <dbReference type="SAM" id="MobiDB-lite"/>
    </source>
</evidence>
<dbReference type="Proteomes" id="UP000306697">
    <property type="component" value="Unassembled WGS sequence"/>
</dbReference>
<evidence type="ECO:0000313" key="3">
    <source>
        <dbReference type="Proteomes" id="UP000306697"/>
    </source>
</evidence>
<dbReference type="GO" id="GO:0004519">
    <property type="term" value="F:endonuclease activity"/>
    <property type="evidence" value="ECO:0007669"/>
    <property type="project" value="UniProtKB-KW"/>
</dbReference>
<reference evidence="2 3" key="1">
    <citation type="submission" date="2019-04" db="EMBL/GenBank/DDBJ databases">
        <title>Genome Announcement To Ensure Probiotic Safety of Bifidobacterium longum subsp infantis UBBI-01.</title>
        <authorList>
            <person name="Sulthana A."/>
            <person name="Lakshmi S.G."/>
            <person name="Madempudi R.S."/>
        </authorList>
    </citation>
    <scope>NUCLEOTIDE SEQUENCE [LARGE SCALE GENOMIC DNA]</scope>
    <source>
        <strain evidence="2 3">UBBI-01</strain>
    </source>
</reference>
<protein>
    <submittedName>
        <fullName evidence="2">HNH endonuclease</fullName>
    </submittedName>
</protein>
<dbReference type="Gene3D" id="1.10.30.50">
    <property type="match status" value="1"/>
</dbReference>
<comment type="caution">
    <text evidence="2">The sequence shown here is derived from an EMBL/GenBank/DDBJ whole genome shotgun (WGS) entry which is preliminary data.</text>
</comment>
<name>A0A1S2VYM8_BIFLI</name>
<feature type="region of interest" description="Disordered" evidence="1">
    <location>
        <begin position="80"/>
        <end position="113"/>
    </location>
</feature>
<sequence length="113" mass="13839">MRWKNSHRKERFNPDWPRIRHEILERDRFACQWPVTDEFGFTHICAQPANEVDHKVRATNGVDDDSPENLWALCQYHHSQKTAQESTEQRRMNRERRKEQEWYSRPAYRRTAS</sequence>
<keyword evidence="2" id="KW-0255">Endonuclease</keyword>
<organism evidence="2 3">
    <name type="scientific">Bifidobacterium longum subsp. infantis</name>
    <dbReference type="NCBI Taxonomy" id="1682"/>
    <lineage>
        <taxon>Bacteria</taxon>
        <taxon>Bacillati</taxon>
        <taxon>Actinomycetota</taxon>
        <taxon>Actinomycetes</taxon>
        <taxon>Bifidobacteriales</taxon>
        <taxon>Bifidobacteriaceae</taxon>
        <taxon>Bifidobacterium</taxon>
    </lineage>
</organism>
<dbReference type="InterPro" id="IPR003615">
    <property type="entry name" value="HNH_nuc"/>
</dbReference>
<gene>
    <name evidence="2" type="ORF">E6L38_02495</name>
</gene>